<organism evidence="1 2">
    <name type="scientific">Aquimonas voraii</name>
    <dbReference type="NCBI Taxonomy" id="265719"/>
    <lineage>
        <taxon>Bacteria</taxon>
        <taxon>Pseudomonadati</taxon>
        <taxon>Pseudomonadota</taxon>
        <taxon>Gammaproteobacteria</taxon>
        <taxon>Lysobacterales</taxon>
        <taxon>Lysobacteraceae</taxon>
        <taxon>Aquimonas</taxon>
    </lineage>
</organism>
<name>A0A1G6U634_9GAMM</name>
<keyword evidence="2" id="KW-1185">Reference proteome</keyword>
<dbReference type="Proteomes" id="UP000199603">
    <property type="component" value="Unassembled WGS sequence"/>
</dbReference>
<evidence type="ECO:0000313" key="2">
    <source>
        <dbReference type="Proteomes" id="UP000199603"/>
    </source>
</evidence>
<dbReference type="STRING" id="265719.SAMN04488509_102157"/>
<sequence length="139" mass="14309">MERRRALVLDSCPGRLRLRYTAQCSGCGGCGGRCSVFLADASDVFELATPPEVRTWRAGEAVEVELPSNLLLRQALLGYGLPLLGLLGGAALASPWGNASAAAGALLGTLLAVHVSKRAAGKLPAPRVRPVPTPPSAAP</sequence>
<dbReference type="Pfam" id="PF04246">
    <property type="entry name" value="RseC_MucC"/>
    <property type="match status" value="1"/>
</dbReference>
<dbReference type="AlphaFoldDB" id="A0A1G6U634"/>
<proteinExistence type="predicted"/>
<reference evidence="1 2" key="1">
    <citation type="submission" date="2016-10" db="EMBL/GenBank/DDBJ databases">
        <authorList>
            <person name="de Groot N.N."/>
        </authorList>
    </citation>
    <scope>NUCLEOTIDE SEQUENCE [LARGE SCALE GENOMIC DNA]</scope>
    <source>
        <strain evidence="1 2">DSM 16957</strain>
    </source>
</reference>
<accession>A0A1G6U634</accession>
<evidence type="ECO:0000313" key="1">
    <source>
        <dbReference type="EMBL" id="SDD36146.1"/>
    </source>
</evidence>
<dbReference type="EMBL" id="FNAG01000002">
    <property type="protein sequence ID" value="SDD36146.1"/>
    <property type="molecule type" value="Genomic_DNA"/>
</dbReference>
<dbReference type="RefSeq" id="WP_176764023.1">
    <property type="nucleotide sequence ID" value="NZ_FNAG01000002.1"/>
</dbReference>
<protein>
    <submittedName>
        <fullName evidence="1">Positive regulator of sigma(E), RseC/MucC</fullName>
    </submittedName>
</protein>
<gene>
    <name evidence="1" type="ORF">SAMN04488509_102157</name>
</gene>